<sequence length="100" mass="11260">MSMDKENISDFSGKCISMRLTDLECSHDLHNPRFEYQGGKLFIVGEISVGCSESGWNAGHIGAAEWAQVRSYMLFDGFKAYTKAIKVSESYYENSEEKNS</sequence>
<reference evidence="1" key="1">
    <citation type="submission" date="2022-02" db="EMBL/GenBank/DDBJ databases">
        <title>Coral-associated bacteria.</title>
        <authorList>
            <person name="Tang K."/>
            <person name="Wang X."/>
        </authorList>
    </citation>
    <scope>NUCLEOTIDE SEQUENCE</scope>
    <source>
        <strain evidence="1">SCSIO 43006</strain>
    </source>
</reference>
<organism evidence="1 2">
    <name type="scientific">Microbulbifer variabilis</name>
    <dbReference type="NCBI Taxonomy" id="266805"/>
    <lineage>
        <taxon>Bacteria</taxon>
        <taxon>Pseudomonadati</taxon>
        <taxon>Pseudomonadota</taxon>
        <taxon>Gammaproteobacteria</taxon>
        <taxon>Cellvibrionales</taxon>
        <taxon>Microbulbiferaceae</taxon>
        <taxon>Microbulbifer</taxon>
    </lineage>
</organism>
<dbReference type="RefSeq" id="WP_252082006.1">
    <property type="nucleotide sequence ID" value="NZ_CP092418.1"/>
</dbReference>
<evidence type="ECO:0000313" key="2">
    <source>
        <dbReference type="Proteomes" id="UP001055658"/>
    </source>
</evidence>
<keyword evidence="2" id="KW-1185">Reference proteome</keyword>
<name>A0ABY4V6L4_9GAMM</name>
<gene>
    <name evidence="1" type="ORF">MJO52_12590</name>
</gene>
<evidence type="ECO:0000313" key="1">
    <source>
        <dbReference type="EMBL" id="USD19915.1"/>
    </source>
</evidence>
<dbReference type="Proteomes" id="UP001055658">
    <property type="component" value="Chromosome"/>
</dbReference>
<accession>A0ABY4V6L4</accession>
<protein>
    <submittedName>
        <fullName evidence="1">Uncharacterized protein</fullName>
    </submittedName>
</protein>
<proteinExistence type="predicted"/>
<dbReference type="EMBL" id="CP092418">
    <property type="protein sequence ID" value="USD19915.1"/>
    <property type="molecule type" value="Genomic_DNA"/>
</dbReference>